<evidence type="ECO:0000256" key="1">
    <source>
        <dbReference type="SAM" id="SignalP"/>
    </source>
</evidence>
<keyword evidence="1" id="KW-0732">Signal</keyword>
<protein>
    <submittedName>
        <fullName evidence="2">Uncharacterized protein</fullName>
    </submittedName>
</protein>
<name>A0A2P2QH86_RHIMU</name>
<organism evidence="2">
    <name type="scientific">Rhizophora mucronata</name>
    <name type="common">Asiatic mangrove</name>
    <dbReference type="NCBI Taxonomy" id="61149"/>
    <lineage>
        <taxon>Eukaryota</taxon>
        <taxon>Viridiplantae</taxon>
        <taxon>Streptophyta</taxon>
        <taxon>Embryophyta</taxon>
        <taxon>Tracheophyta</taxon>
        <taxon>Spermatophyta</taxon>
        <taxon>Magnoliopsida</taxon>
        <taxon>eudicotyledons</taxon>
        <taxon>Gunneridae</taxon>
        <taxon>Pentapetalae</taxon>
        <taxon>rosids</taxon>
        <taxon>fabids</taxon>
        <taxon>Malpighiales</taxon>
        <taxon>Rhizophoraceae</taxon>
        <taxon>Rhizophora</taxon>
    </lineage>
</organism>
<evidence type="ECO:0000313" key="2">
    <source>
        <dbReference type="EMBL" id="MBX66361.1"/>
    </source>
</evidence>
<sequence>MRGIFYYPQRAQVDALLLLLLLSTQLQHSNSSKVTNGFCNT</sequence>
<feature type="signal peptide" evidence="1">
    <location>
        <begin position="1"/>
        <end position="31"/>
    </location>
</feature>
<reference evidence="2" key="1">
    <citation type="submission" date="2018-02" db="EMBL/GenBank/DDBJ databases">
        <title>Rhizophora mucronata_Transcriptome.</title>
        <authorList>
            <person name="Meera S.P."/>
            <person name="Sreeshan A."/>
            <person name="Augustine A."/>
        </authorList>
    </citation>
    <scope>NUCLEOTIDE SEQUENCE</scope>
    <source>
        <tissue evidence="2">Leaf</tissue>
    </source>
</reference>
<proteinExistence type="predicted"/>
<feature type="chain" id="PRO_5015104857" evidence="1">
    <location>
        <begin position="32"/>
        <end position="41"/>
    </location>
</feature>
<dbReference type="EMBL" id="GGEC01085877">
    <property type="protein sequence ID" value="MBX66361.1"/>
    <property type="molecule type" value="Transcribed_RNA"/>
</dbReference>
<dbReference type="AlphaFoldDB" id="A0A2P2QH86"/>
<accession>A0A2P2QH86</accession>